<dbReference type="SMART" id="SM00360">
    <property type="entry name" value="RRM"/>
    <property type="match status" value="2"/>
</dbReference>
<evidence type="ECO:0000256" key="3">
    <source>
        <dbReference type="SAM" id="MobiDB-lite"/>
    </source>
</evidence>
<feature type="domain" description="RRM" evidence="4">
    <location>
        <begin position="73"/>
        <end position="150"/>
    </location>
</feature>
<comment type="caution">
    <text evidence="5">The sequence shown here is derived from an EMBL/GenBank/DDBJ whole genome shotgun (WGS) entry which is preliminary data.</text>
</comment>
<dbReference type="Pfam" id="PF00076">
    <property type="entry name" value="RRM_1"/>
    <property type="match status" value="2"/>
</dbReference>
<evidence type="ECO:0000259" key="4">
    <source>
        <dbReference type="PROSITE" id="PS50102"/>
    </source>
</evidence>
<evidence type="ECO:0000256" key="1">
    <source>
        <dbReference type="ARBA" id="ARBA00022884"/>
    </source>
</evidence>
<sequence>MDFSKKRKTEENGNADSELPTTATTTLSPDDIRKILQPFTQEQLLELLQSAALRHPDVLEAVRSHADRDSTLRKLFVRGLAGETTTETLSSVFSSFGELDEAIVIFDKTTGKSKGYGFVTFKHVDGAILALKVPSKKIDGRMTVTQLAAAGLSGTSDVSARKIFVGNVPFDISSERLLSYFLAFGEIEEGPLGFDKGNGKSKGFAFFVYKTEEGARASLVEPVKTIDGHQVVCKLAMDNKKGKPGGVPTQGPPGLPVNSMAAQQTQPSLPGPMMGSNYGGHGQVPSSMTTNNGGGYGPGIGGGYSGSQFNGPPSGDYGARLPPSSAGMPSAGYPVPSQHQQPMQMPRLAPGGMYQGMPPYY</sequence>
<dbReference type="PROSITE" id="PS50102">
    <property type="entry name" value="RRM"/>
    <property type="match status" value="2"/>
</dbReference>
<dbReference type="InterPro" id="IPR035979">
    <property type="entry name" value="RBD_domain_sf"/>
</dbReference>
<organism evidence="5 6">
    <name type="scientific">Senna tora</name>
    <dbReference type="NCBI Taxonomy" id="362788"/>
    <lineage>
        <taxon>Eukaryota</taxon>
        <taxon>Viridiplantae</taxon>
        <taxon>Streptophyta</taxon>
        <taxon>Embryophyta</taxon>
        <taxon>Tracheophyta</taxon>
        <taxon>Spermatophyta</taxon>
        <taxon>Magnoliopsida</taxon>
        <taxon>eudicotyledons</taxon>
        <taxon>Gunneridae</taxon>
        <taxon>Pentapetalae</taxon>
        <taxon>rosids</taxon>
        <taxon>fabids</taxon>
        <taxon>Fabales</taxon>
        <taxon>Fabaceae</taxon>
        <taxon>Caesalpinioideae</taxon>
        <taxon>Cassia clade</taxon>
        <taxon>Senna</taxon>
    </lineage>
</organism>
<dbReference type="PANTHER" id="PTHR48024:SF25">
    <property type="entry name" value="UBP1-ASSOCIATED PROTEIN 2C"/>
    <property type="match status" value="1"/>
</dbReference>
<dbReference type="SUPFAM" id="SSF54928">
    <property type="entry name" value="RNA-binding domain, RBD"/>
    <property type="match status" value="2"/>
</dbReference>
<keyword evidence="1 2" id="KW-0694">RNA-binding</keyword>
<dbReference type="PANTHER" id="PTHR48024">
    <property type="entry name" value="GEO13361P1-RELATED"/>
    <property type="match status" value="1"/>
</dbReference>
<dbReference type="InterPro" id="IPR050886">
    <property type="entry name" value="RNA-binding_reg"/>
</dbReference>
<accession>A0A834SGW3</accession>
<feature type="region of interest" description="Disordered" evidence="3">
    <location>
        <begin position="1"/>
        <end position="25"/>
    </location>
</feature>
<dbReference type="EMBL" id="JAAIUW010000013">
    <property type="protein sequence ID" value="KAF7803341.1"/>
    <property type="molecule type" value="Genomic_DNA"/>
</dbReference>
<dbReference type="GO" id="GO:0003723">
    <property type="term" value="F:RNA binding"/>
    <property type="evidence" value="ECO:0007669"/>
    <property type="project" value="UniProtKB-UniRule"/>
</dbReference>
<gene>
    <name evidence="5" type="ORF">G2W53_042452</name>
</gene>
<name>A0A834SGW3_9FABA</name>
<proteinExistence type="predicted"/>
<feature type="compositionally biased region" description="Polar residues" evidence="3">
    <location>
        <begin position="12"/>
        <end position="25"/>
    </location>
</feature>
<dbReference type="InterPro" id="IPR000504">
    <property type="entry name" value="RRM_dom"/>
</dbReference>
<evidence type="ECO:0000313" key="6">
    <source>
        <dbReference type="Proteomes" id="UP000634136"/>
    </source>
</evidence>
<dbReference type="OrthoDB" id="1875751at2759"/>
<feature type="domain" description="RRM" evidence="4">
    <location>
        <begin position="161"/>
        <end position="244"/>
    </location>
</feature>
<protein>
    <submittedName>
        <fullName evidence="5">UBP1-associated protein 2C-like</fullName>
    </submittedName>
</protein>
<dbReference type="InterPro" id="IPR012677">
    <property type="entry name" value="Nucleotide-bd_a/b_plait_sf"/>
</dbReference>
<evidence type="ECO:0000256" key="2">
    <source>
        <dbReference type="PROSITE-ProRule" id="PRU00176"/>
    </source>
</evidence>
<dbReference type="Proteomes" id="UP000634136">
    <property type="component" value="Unassembled WGS sequence"/>
</dbReference>
<evidence type="ECO:0000313" key="5">
    <source>
        <dbReference type="EMBL" id="KAF7803341.1"/>
    </source>
</evidence>
<dbReference type="Gene3D" id="3.30.70.330">
    <property type="match status" value="2"/>
</dbReference>
<reference evidence="5" key="1">
    <citation type="submission" date="2020-09" db="EMBL/GenBank/DDBJ databases">
        <title>Genome-Enabled Discovery of Anthraquinone Biosynthesis in Senna tora.</title>
        <authorList>
            <person name="Kang S.-H."/>
            <person name="Pandey R.P."/>
            <person name="Lee C.-M."/>
            <person name="Sim J.-S."/>
            <person name="Jeong J.-T."/>
            <person name="Choi B.-S."/>
            <person name="Jung M."/>
            <person name="Ginzburg D."/>
            <person name="Zhao K."/>
            <person name="Won S.Y."/>
            <person name="Oh T.-J."/>
            <person name="Yu Y."/>
            <person name="Kim N.-H."/>
            <person name="Lee O.R."/>
            <person name="Lee T.-H."/>
            <person name="Bashyal P."/>
            <person name="Kim T.-S."/>
            <person name="Lee W.-H."/>
            <person name="Kawkins C."/>
            <person name="Kim C.-K."/>
            <person name="Kim J.S."/>
            <person name="Ahn B.O."/>
            <person name="Rhee S.Y."/>
            <person name="Sohng J.K."/>
        </authorList>
    </citation>
    <scope>NUCLEOTIDE SEQUENCE</scope>
    <source>
        <tissue evidence="5">Leaf</tissue>
    </source>
</reference>
<dbReference type="GO" id="GO:0005634">
    <property type="term" value="C:nucleus"/>
    <property type="evidence" value="ECO:0007669"/>
    <property type="project" value="TreeGrafter"/>
</dbReference>
<keyword evidence="6" id="KW-1185">Reference proteome</keyword>
<dbReference type="AlphaFoldDB" id="A0A834SGW3"/>